<keyword evidence="3" id="KW-0479">Metal-binding</keyword>
<dbReference type="SUPFAM" id="SSF55124">
    <property type="entry name" value="Nitrite/Sulfite reductase N-terminal domain-like"/>
    <property type="match status" value="2"/>
</dbReference>
<dbReference type="Gene3D" id="3.90.480.10">
    <property type="entry name" value="Sulfite Reductase Hemoprotein,Domain 2"/>
    <property type="match status" value="1"/>
</dbReference>
<feature type="domain" description="Nitrite/sulphite reductase 4Fe-4S" evidence="7">
    <location>
        <begin position="106"/>
        <end position="254"/>
    </location>
</feature>
<gene>
    <name evidence="9" type="ORF">HA299_05725</name>
</gene>
<dbReference type="AlphaFoldDB" id="A0A832RTT3"/>
<comment type="caution">
    <text evidence="9">The sequence shown here is derived from an EMBL/GenBank/DDBJ whole genome shotgun (WGS) entry which is preliminary data.</text>
</comment>
<dbReference type="Pfam" id="PF01077">
    <property type="entry name" value="NIR_SIR"/>
    <property type="match status" value="2"/>
</dbReference>
<evidence type="ECO:0000256" key="2">
    <source>
        <dbReference type="ARBA" id="ARBA00022617"/>
    </source>
</evidence>
<keyword evidence="6" id="KW-0411">Iron-sulfur</keyword>
<evidence type="ECO:0000256" key="5">
    <source>
        <dbReference type="ARBA" id="ARBA00023004"/>
    </source>
</evidence>
<evidence type="ECO:0000313" key="10">
    <source>
        <dbReference type="Proteomes" id="UP000600363"/>
    </source>
</evidence>
<feature type="domain" description="Nitrite/Sulfite reductase ferredoxin-like" evidence="8">
    <location>
        <begin position="27"/>
        <end position="87"/>
    </location>
</feature>
<dbReference type="InterPro" id="IPR051329">
    <property type="entry name" value="NIR_SIR_4Fe-4S"/>
</dbReference>
<dbReference type="InterPro" id="IPR045854">
    <property type="entry name" value="NO2/SO3_Rdtase_4Fe4S_sf"/>
</dbReference>
<evidence type="ECO:0000259" key="8">
    <source>
        <dbReference type="Pfam" id="PF03460"/>
    </source>
</evidence>
<evidence type="ECO:0000256" key="4">
    <source>
        <dbReference type="ARBA" id="ARBA00023002"/>
    </source>
</evidence>
<keyword evidence="1" id="KW-0004">4Fe-4S</keyword>
<proteinExistence type="predicted"/>
<organism evidence="9 10">
    <name type="scientific">Methermicoccus shengliensis</name>
    <dbReference type="NCBI Taxonomy" id="660064"/>
    <lineage>
        <taxon>Archaea</taxon>
        <taxon>Methanobacteriati</taxon>
        <taxon>Methanobacteriota</taxon>
        <taxon>Stenosarchaea group</taxon>
        <taxon>Methanomicrobia</taxon>
        <taxon>Methanosarcinales</taxon>
        <taxon>Methermicoccaceae</taxon>
        <taxon>Methermicoccus</taxon>
    </lineage>
</organism>
<keyword evidence="4" id="KW-0560">Oxidoreductase</keyword>
<dbReference type="PANTHER" id="PTHR32439:SF9">
    <property type="entry name" value="BLR3264 PROTEIN"/>
    <property type="match status" value="1"/>
</dbReference>
<reference evidence="9" key="1">
    <citation type="journal article" date="2020" name="bioRxiv">
        <title>A rank-normalized archaeal taxonomy based on genome phylogeny resolves widespread incomplete and uneven classifications.</title>
        <authorList>
            <person name="Rinke C."/>
            <person name="Chuvochina M."/>
            <person name="Mussig A.J."/>
            <person name="Chaumeil P.-A."/>
            <person name="Waite D.W."/>
            <person name="Whitman W.B."/>
            <person name="Parks D.H."/>
            <person name="Hugenholtz P."/>
        </authorList>
    </citation>
    <scope>NUCLEOTIDE SEQUENCE</scope>
    <source>
        <strain evidence="9">UBA12518</strain>
    </source>
</reference>
<name>A0A832RTT3_9EURY</name>
<dbReference type="PANTHER" id="PTHR32439">
    <property type="entry name" value="FERREDOXIN--NITRITE REDUCTASE, CHLOROPLASTIC"/>
    <property type="match status" value="1"/>
</dbReference>
<feature type="domain" description="Nitrite/sulphite reductase 4Fe-4S" evidence="7">
    <location>
        <begin position="386"/>
        <end position="456"/>
    </location>
</feature>
<feature type="domain" description="Nitrite/Sulfite reductase ferredoxin-like" evidence="8">
    <location>
        <begin position="277"/>
        <end position="330"/>
    </location>
</feature>
<evidence type="ECO:0000259" key="7">
    <source>
        <dbReference type="Pfam" id="PF01077"/>
    </source>
</evidence>
<dbReference type="EMBL" id="DUIH01000021">
    <property type="protein sequence ID" value="HIH70090.1"/>
    <property type="molecule type" value="Genomic_DNA"/>
</dbReference>
<sequence length="476" mass="52263">MDISLDVGEYARFIGRFSLGRDSGMGSLHFVRLKVPAGILSADRLRGVAELSREFGRGYAEITDRQDIQLHWIEADDALKLFSRMDELGFTTDMCGQAFSGAGHGDVRNVVVCPLSGKVGRGVHNHAIELTRFFSGNREFLDMPKKFKMAFTACGTDCVRVEINDLSFVGVNHEGEEGYALMVGGGAGKTEPGPRIAEPMGVFVPEDKVFDVALSLVRLHRDRGCRESKSKARFKYLVDTWGLSRIRTHLESEVGPLEEIAEMPALSSNVHEGEGIQDDGRHYLTLPLPGGVTSAEQLETIAALSEQYGSGELRLTPSQNITFVDVDEPDALRGALWARGLWKDVTPSYYTSIGCASDFCGKTREVHAKELMRRVVGLLEREGVHTRVFVSGCQNGCCAHQLAPIGFMGRGSTYDLFVGGRLGMGRMGRRVATGLTPAQCVDAVRELVEQYREGGYDGFEDMLEHIARTVEVEKGD</sequence>
<protein>
    <submittedName>
        <fullName evidence="9">Nitrite/sulfite reductase</fullName>
    </submittedName>
</protein>
<dbReference type="RefSeq" id="WP_042686487.1">
    <property type="nucleotide sequence ID" value="NZ_DUIH01000021.1"/>
</dbReference>
<dbReference type="InterPro" id="IPR036136">
    <property type="entry name" value="Nit/Sulf_reduc_fer-like_dom_sf"/>
</dbReference>
<dbReference type="GO" id="GO:0051539">
    <property type="term" value="F:4 iron, 4 sulfur cluster binding"/>
    <property type="evidence" value="ECO:0007669"/>
    <property type="project" value="UniProtKB-KW"/>
</dbReference>
<dbReference type="GO" id="GO:0020037">
    <property type="term" value="F:heme binding"/>
    <property type="evidence" value="ECO:0007669"/>
    <property type="project" value="InterPro"/>
</dbReference>
<evidence type="ECO:0000256" key="1">
    <source>
        <dbReference type="ARBA" id="ARBA00022485"/>
    </source>
</evidence>
<evidence type="ECO:0000256" key="3">
    <source>
        <dbReference type="ARBA" id="ARBA00022723"/>
    </source>
</evidence>
<dbReference type="Proteomes" id="UP000600363">
    <property type="component" value="Unassembled WGS sequence"/>
</dbReference>
<keyword evidence="2" id="KW-0349">Heme</keyword>
<dbReference type="GO" id="GO:0016491">
    <property type="term" value="F:oxidoreductase activity"/>
    <property type="evidence" value="ECO:0007669"/>
    <property type="project" value="UniProtKB-KW"/>
</dbReference>
<evidence type="ECO:0000256" key="6">
    <source>
        <dbReference type="ARBA" id="ARBA00023014"/>
    </source>
</evidence>
<evidence type="ECO:0000313" key="9">
    <source>
        <dbReference type="EMBL" id="HIH70090.1"/>
    </source>
</evidence>
<dbReference type="SUPFAM" id="SSF56014">
    <property type="entry name" value="Nitrite and sulphite reductase 4Fe-4S domain-like"/>
    <property type="match status" value="2"/>
</dbReference>
<dbReference type="InterPro" id="IPR006067">
    <property type="entry name" value="NO2/SO3_Rdtase_4Fe4S_dom"/>
</dbReference>
<dbReference type="GO" id="GO:0046872">
    <property type="term" value="F:metal ion binding"/>
    <property type="evidence" value="ECO:0007669"/>
    <property type="project" value="UniProtKB-KW"/>
</dbReference>
<dbReference type="InterPro" id="IPR005117">
    <property type="entry name" value="NiRdtase/SiRdtase_haem-b_fer"/>
</dbReference>
<accession>A0A832RTT3</accession>
<dbReference type="Pfam" id="PF03460">
    <property type="entry name" value="NIR_SIR_ferr"/>
    <property type="match status" value="2"/>
</dbReference>
<dbReference type="Gene3D" id="3.30.413.10">
    <property type="entry name" value="Sulfite Reductase Hemoprotein, domain 1"/>
    <property type="match status" value="2"/>
</dbReference>
<keyword evidence="5" id="KW-0408">Iron</keyword>